<sequence length="46" mass="5029">VTYKLSVFIGENHEFNEFLATDLRVGGAGETDVIVANLQFAELENG</sequence>
<accession>L7JVJ0</accession>
<reference evidence="1 2" key="1">
    <citation type="journal article" date="2012" name="PLoS Pathog.">
        <title>The genome of the obligate intracellular parasite Trachipleistophora hominis: new insights into microsporidian genome dynamics and reductive evolution.</title>
        <authorList>
            <person name="Heinz E."/>
            <person name="Williams T.A."/>
            <person name="Nakjang S."/>
            <person name="Noel C.J."/>
            <person name="Swan D.C."/>
            <person name="Goldberg A.V."/>
            <person name="Harris S.R."/>
            <person name="Weinmaier T."/>
            <person name="Markert S."/>
            <person name="Becher D."/>
            <person name="Bernhardt J."/>
            <person name="Dagan T."/>
            <person name="Hacker C."/>
            <person name="Lucocq J.M."/>
            <person name="Schweder T."/>
            <person name="Rattei T."/>
            <person name="Hall N."/>
            <person name="Hirt R.P."/>
            <person name="Embley T.M."/>
        </authorList>
    </citation>
    <scope>NUCLEOTIDE SEQUENCE [LARGE SCALE GENOMIC DNA]</scope>
</reference>
<dbReference type="VEuPathDB" id="MicrosporidiaDB:THOM_1742"/>
<gene>
    <name evidence="1" type="ORF">THOM_1742</name>
</gene>
<dbReference type="AlphaFoldDB" id="L7JVJ0"/>
<proteinExistence type="predicted"/>
<name>L7JVJ0_TRAHO</name>
<dbReference type="EMBL" id="JH993972">
    <property type="protein sequence ID" value="ELQ75315.1"/>
    <property type="molecule type" value="Genomic_DNA"/>
</dbReference>
<evidence type="ECO:0000313" key="2">
    <source>
        <dbReference type="Proteomes" id="UP000011185"/>
    </source>
</evidence>
<dbReference type="HOGENOM" id="CLU_3193992_0_0_1"/>
<organism evidence="1 2">
    <name type="scientific">Trachipleistophora hominis</name>
    <name type="common">Microsporidian parasite</name>
    <dbReference type="NCBI Taxonomy" id="72359"/>
    <lineage>
        <taxon>Eukaryota</taxon>
        <taxon>Fungi</taxon>
        <taxon>Fungi incertae sedis</taxon>
        <taxon>Microsporidia</taxon>
        <taxon>Pleistophoridae</taxon>
        <taxon>Trachipleistophora</taxon>
    </lineage>
</organism>
<feature type="non-terminal residue" evidence="1">
    <location>
        <position position="1"/>
    </location>
</feature>
<protein>
    <submittedName>
        <fullName evidence="1">Uncharacterized protein</fullName>
    </submittedName>
</protein>
<keyword evidence="2" id="KW-1185">Reference proteome</keyword>
<dbReference type="Proteomes" id="UP000011185">
    <property type="component" value="Unassembled WGS sequence"/>
</dbReference>
<evidence type="ECO:0000313" key="1">
    <source>
        <dbReference type="EMBL" id="ELQ75315.1"/>
    </source>
</evidence>
<dbReference type="InParanoid" id="L7JVJ0"/>